<dbReference type="InterPro" id="IPR036388">
    <property type="entry name" value="WH-like_DNA-bd_sf"/>
</dbReference>
<evidence type="ECO:0000313" key="3">
    <source>
        <dbReference type="Proteomes" id="UP000280935"/>
    </source>
</evidence>
<dbReference type="InterPro" id="IPR036390">
    <property type="entry name" value="WH_DNA-bd_sf"/>
</dbReference>
<dbReference type="Proteomes" id="UP000280935">
    <property type="component" value="Unassembled WGS sequence"/>
</dbReference>
<proteinExistence type="inferred from homology"/>
<dbReference type="AlphaFoldDB" id="A0A3P1WTE0"/>
<dbReference type="EMBL" id="RQYT01000034">
    <property type="protein sequence ID" value="RRD48630.1"/>
    <property type="molecule type" value="Genomic_DNA"/>
</dbReference>
<dbReference type="PANTHER" id="PTHR18964:SF149">
    <property type="entry name" value="BIFUNCTIONAL UDP-N-ACETYLGLUCOSAMINE 2-EPIMERASE_N-ACETYLMANNOSAMINE KINASE"/>
    <property type="match status" value="1"/>
</dbReference>
<dbReference type="Gene3D" id="1.10.10.10">
    <property type="entry name" value="Winged helix-like DNA-binding domain superfamily/Winged helix DNA-binding domain"/>
    <property type="match status" value="1"/>
</dbReference>
<gene>
    <name evidence="2" type="ORF">EII35_11970</name>
</gene>
<dbReference type="InterPro" id="IPR000600">
    <property type="entry name" value="ROK"/>
</dbReference>
<dbReference type="SUPFAM" id="SSF53067">
    <property type="entry name" value="Actin-like ATPase domain"/>
    <property type="match status" value="1"/>
</dbReference>
<protein>
    <submittedName>
        <fullName evidence="2">ROK family transcriptional regulator</fullName>
    </submittedName>
</protein>
<dbReference type="RefSeq" id="WP_125228703.1">
    <property type="nucleotide sequence ID" value="NZ_RQYT01000034.1"/>
</dbReference>
<dbReference type="OrthoDB" id="37575at2"/>
<dbReference type="Gene3D" id="3.30.420.40">
    <property type="match status" value="4"/>
</dbReference>
<accession>A0A3P1WTE0</accession>
<organism evidence="2 3">
    <name type="scientific">Arachnia propionica</name>
    <dbReference type="NCBI Taxonomy" id="1750"/>
    <lineage>
        <taxon>Bacteria</taxon>
        <taxon>Bacillati</taxon>
        <taxon>Actinomycetota</taxon>
        <taxon>Actinomycetes</taxon>
        <taxon>Propionibacteriales</taxon>
        <taxon>Propionibacteriaceae</taxon>
        <taxon>Arachnia</taxon>
    </lineage>
</organism>
<comment type="similarity">
    <text evidence="1">Belongs to the ROK (NagC/XylR) family.</text>
</comment>
<comment type="caution">
    <text evidence="2">The sequence shown here is derived from an EMBL/GenBank/DDBJ whole genome shotgun (WGS) entry which is preliminary data.</text>
</comment>
<dbReference type="InterPro" id="IPR043129">
    <property type="entry name" value="ATPase_NBD"/>
</dbReference>
<reference evidence="2 3" key="1">
    <citation type="submission" date="2018-11" db="EMBL/GenBank/DDBJ databases">
        <title>Genomes From Bacteria Associated with the Canine Oral Cavity: a Test Case for Automated Genome-Based Taxonomic Assignment.</title>
        <authorList>
            <person name="Coil D.A."/>
            <person name="Jospin G."/>
            <person name="Darling A.E."/>
            <person name="Wallis C."/>
            <person name="Davis I.J."/>
            <person name="Harris S."/>
            <person name="Eisen J.A."/>
            <person name="Holcombe L.J."/>
            <person name="O'Flynn C."/>
        </authorList>
    </citation>
    <scope>NUCLEOTIDE SEQUENCE [LARGE SCALE GENOMIC DNA]</scope>
    <source>
        <strain evidence="2 3">OH2822_COT-296</strain>
    </source>
</reference>
<sequence length="380" mass="38229">METPRTAPAAVIRVGARLRDGGPSGASALAVELGLSRTAVENALATLEDLGLVTHAPGTPGGAGRPARRFAFAADAGVVLGLDVGVHSVRCRVVDLAGFVISQRTDPGLEAQAGPADQVDSVIATAEACLAEAASGRVRAVGVALPGIVDDTSRVVASVVLPGWTGIDVVGILGSRLGCPAALDNGVRLAALAEHHIGAGRLFEDVLHVAVGSRVAVGMVLGGEARRGVHHLAGDIGRVAFSDLVDPAGQLRWRSAAGAREVFELAERGDVSAVAEIEAVVAQLGRGIATVAMAVDPGVVVVGGGLTQAGEAFLQPLRDELARLFGDHARIPVLAGELGVEAAVRGAVIHAFTRCSQAIHGLDGMPPPLGSATPGVTPSA</sequence>
<dbReference type="SUPFAM" id="SSF46785">
    <property type="entry name" value="Winged helix' DNA-binding domain"/>
    <property type="match status" value="1"/>
</dbReference>
<evidence type="ECO:0000256" key="1">
    <source>
        <dbReference type="ARBA" id="ARBA00006479"/>
    </source>
</evidence>
<name>A0A3P1WTE0_9ACTN</name>
<dbReference type="Pfam" id="PF00480">
    <property type="entry name" value="ROK"/>
    <property type="match status" value="2"/>
</dbReference>
<dbReference type="PANTHER" id="PTHR18964">
    <property type="entry name" value="ROK (REPRESSOR, ORF, KINASE) FAMILY"/>
    <property type="match status" value="1"/>
</dbReference>
<evidence type="ECO:0000313" key="2">
    <source>
        <dbReference type="EMBL" id="RRD48630.1"/>
    </source>
</evidence>